<keyword evidence="2" id="KW-1185">Reference proteome</keyword>
<evidence type="ECO:0008006" key="3">
    <source>
        <dbReference type="Google" id="ProtNLM"/>
    </source>
</evidence>
<dbReference type="RefSeq" id="WP_342743501.1">
    <property type="nucleotide sequence ID" value="NZ_CBDRCA010000002.1"/>
</dbReference>
<gene>
    <name evidence="1" type="ORF">SAMN05421835_108230</name>
</gene>
<dbReference type="Gene3D" id="3.40.50.300">
    <property type="entry name" value="P-loop containing nucleotide triphosphate hydrolases"/>
    <property type="match status" value="1"/>
</dbReference>
<name>A0A1I3U3H8_9PSEU</name>
<evidence type="ECO:0000313" key="2">
    <source>
        <dbReference type="Proteomes" id="UP000199025"/>
    </source>
</evidence>
<organism evidence="1 2">
    <name type="scientific">Amycolatopsis sacchari</name>
    <dbReference type="NCBI Taxonomy" id="115433"/>
    <lineage>
        <taxon>Bacteria</taxon>
        <taxon>Bacillati</taxon>
        <taxon>Actinomycetota</taxon>
        <taxon>Actinomycetes</taxon>
        <taxon>Pseudonocardiales</taxon>
        <taxon>Pseudonocardiaceae</taxon>
        <taxon>Amycolatopsis</taxon>
    </lineage>
</organism>
<dbReference type="EMBL" id="FORP01000008">
    <property type="protein sequence ID" value="SFJ77482.1"/>
    <property type="molecule type" value="Genomic_DNA"/>
</dbReference>
<accession>A0A1I3U3H8</accession>
<dbReference type="AlphaFoldDB" id="A0A1I3U3H8"/>
<dbReference type="SUPFAM" id="SSF52540">
    <property type="entry name" value="P-loop containing nucleoside triphosphate hydrolases"/>
    <property type="match status" value="1"/>
</dbReference>
<dbReference type="Proteomes" id="UP000199025">
    <property type="component" value="Unassembled WGS sequence"/>
</dbReference>
<reference evidence="1 2" key="1">
    <citation type="submission" date="2016-10" db="EMBL/GenBank/DDBJ databases">
        <authorList>
            <person name="de Groot N.N."/>
        </authorList>
    </citation>
    <scope>NUCLEOTIDE SEQUENCE [LARGE SCALE GENOMIC DNA]</scope>
    <source>
        <strain evidence="1 2">DSM 44468</strain>
    </source>
</reference>
<dbReference type="STRING" id="115433.SAMN05421835_108230"/>
<sequence>MRCPDAALSDLAAAVLAAPPRLGRVRLVAVDGPSGAGKSTFAARLCAELPDSALVSTDSFATWDDPVAWWPRLVSGVLEPLAHGEPGSYVKLDWTSGRPRPGERVVVPPPDVLVVEGVSAARKSVRPLLSALCWLGGPDPRTRLERAVQRDGEASREHLVRWQAFERGWCAVDRPFTRSEAHLQVFSGKFSTERNDNRPRCDGTAFYVARS</sequence>
<dbReference type="InterPro" id="IPR027417">
    <property type="entry name" value="P-loop_NTPase"/>
</dbReference>
<proteinExistence type="predicted"/>
<protein>
    <recommendedName>
        <fullName evidence="3">(d)CMP kinase</fullName>
    </recommendedName>
</protein>
<evidence type="ECO:0000313" key="1">
    <source>
        <dbReference type="EMBL" id="SFJ77482.1"/>
    </source>
</evidence>